<dbReference type="InParanoid" id="Q0V1C1"/>
<reference evidence="2" key="1">
    <citation type="journal article" date="2007" name="Plant Cell">
        <title>Dothideomycete-plant interactions illuminated by genome sequencing and EST analysis of the wheat pathogen Stagonospora nodorum.</title>
        <authorList>
            <person name="Hane J.K."/>
            <person name="Lowe R.G."/>
            <person name="Solomon P.S."/>
            <person name="Tan K.C."/>
            <person name="Schoch C.L."/>
            <person name="Spatafora J.W."/>
            <person name="Crous P.W."/>
            <person name="Kodira C."/>
            <person name="Birren B.W."/>
            <person name="Galagan J.E."/>
            <person name="Torriani S.F."/>
            <person name="McDonald B.A."/>
            <person name="Oliver R.P."/>
        </authorList>
    </citation>
    <scope>NUCLEOTIDE SEQUENCE [LARGE SCALE GENOMIC DNA]</scope>
    <source>
        <strain evidence="2">SN15 / ATCC MYA-4574 / FGSC 10173</strain>
    </source>
</reference>
<name>Q0V1C1_PHANO</name>
<dbReference type="RefSeq" id="XP_001792808.1">
    <property type="nucleotide sequence ID" value="XM_001792756.1"/>
</dbReference>
<accession>Q0V1C1</accession>
<dbReference type="EMBL" id="CH445327">
    <property type="protein sequence ID" value="EAT90405.1"/>
    <property type="molecule type" value="Genomic_DNA"/>
</dbReference>
<dbReference type="GeneID" id="5969658"/>
<gene>
    <name evidence="1" type="ORF">SNOG_02193</name>
</gene>
<protein>
    <submittedName>
        <fullName evidence="1">Uncharacterized protein</fullName>
    </submittedName>
</protein>
<dbReference type="KEGG" id="pno:SNOG_02193"/>
<evidence type="ECO:0000313" key="1">
    <source>
        <dbReference type="EMBL" id="EAT90405.1"/>
    </source>
</evidence>
<sequence length="182" mass="20363">MPPGERQVNLVTQSASSRIAINGRGDAPTPIEFFIILEAVRKYISARPVYGLVLAIDNVKRSKRLKEGDVKLGNHHFLYLRDEDGDRLRNEERVVQVVEFCDAVQRRLDQVPQKTAKSQSPGATFKLAQILRRLAPRHLTITQRLLLRPVSGDACSNVRLQCALAGCPLRMKTLGAPRQTLS</sequence>
<evidence type="ECO:0000313" key="2">
    <source>
        <dbReference type="Proteomes" id="UP000001055"/>
    </source>
</evidence>
<dbReference type="Proteomes" id="UP000001055">
    <property type="component" value="Unassembled WGS sequence"/>
</dbReference>
<dbReference type="AlphaFoldDB" id="Q0V1C1"/>
<organism evidence="1 2">
    <name type="scientific">Phaeosphaeria nodorum (strain SN15 / ATCC MYA-4574 / FGSC 10173)</name>
    <name type="common">Glume blotch fungus</name>
    <name type="synonym">Parastagonospora nodorum</name>
    <dbReference type="NCBI Taxonomy" id="321614"/>
    <lineage>
        <taxon>Eukaryota</taxon>
        <taxon>Fungi</taxon>
        <taxon>Dikarya</taxon>
        <taxon>Ascomycota</taxon>
        <taxon>Pezizomycotina</taxon>
        <taxon>Dothideomycetes</taxon>
        <taxon>Pleosporomycetidae</taxon>
        <taxon>Pleosporales</taxon>
        <taxon>Pleosporineae</taxon>
        <taxon>Phaeosphaeriaceae</taxon>
        <taxon>Parastagonospora</taxon>
    </lineage>
</organism>
<proteinExistence type="predicted"/>